<dbReference type="PIRSF" id="PIRSF000429">
    <property type="entry name" value="Ac-CoA_Ac_transf"/>
    <property type="match status" value="1"/>
</dbReference>
<dbReference type="Gene3D" id="3.40.47.10">
    <property type="match status" value="1"/>
</dbReference>
<dbReference type="Proteomes" id="UP000032515">
    <property type="component" value="Unassembled WGS sequence"/>
</dbReference>
<dbReference type="InterPro" id="IPR002155">
    <property type="entry name" value="Thiolase"/>
</dbReference>
<comment type="caution">
    <text evidence="2">The sequence shown here is derived from an EMBL/GenBank/DDBJ whole genome shotgun (WGS) entry which is preliminary data.</text>
</comment>
<dbReference type="InterPro" id="IPR016039">
    <property type="entry name" value="Thiolase-like"/>
</dbReference>
<organism evidence="2 3">
    <name type="scientific">Rhodopseudomonas palustris</name>
    <dbReference type="NCBI Taxonomy" id="1076"/>
    <lineage>
        <taxon>Bacteria</taxon>
        <taxon>Pseudomonadati</taxon>
        <taxon>Pseudomonadota</taxon>
        <taxon>Alphaproteobacteria</taxon>
        <taxon>Hyphomicrobiales</taxon>
        <taxon>Nitrobacteraceae</taxon>
        <taxon>Rhodopseudomonas</taxon>
    </lineage>
</organism>
<feature type="domain" description="Thiolase C-terminal" evidence="1">
    <location>
        <begin position="272"/>
        <end position="403"/>
    </location>
</feature>
<dbReference type="Pfam" id="PF22691">
    <property type="entry name" value="Thiolase_C_1"/>
    <property type="match status" value="1"/>
</dbReference>
<dbReference type="GO" id="GO:0003988">
    <property type="term" value="F:acetyl-CoA C-acyltransferase activity"/>
    <property type="evidence" value="ECO:0007669"/>
    <property type="project" value="UniProtKB-ARBA"/>
</dbReference>
<dbReference type="PATRIC" id="fig|1076.23.peg.1878"/>
<name>A0A0D7E276_RHOPL</name>
<dbReference type="PANTHER" id="PTHR42870:SF1">
    <property type="entry name" value="NON-SPECIFIC LIPID-TRANSFER PROTEIN-LIKE 2"/>
    <property type="match status" value="1"/>
</dbReference>
<dbReference type="AlphaFoldDB" id="A0A0D7E276"/>
<accession>A0A0D7E276</accession>
<evidence type="ECO:0000313" key="2">
    <source>
        <dbReference type="EMBL" id="KIZ34580.1"/>
    </source>
</evidence>
<evidence type="ECO:0000313" key="3">
    <source>
        <dbReference type="Proteomes" id="UP000032515"/>
    </source>
</evidence>
<dbReference type="OrthoDB" id="9790314at2"/>
<proteinExistence type="predicted"/>
<dbReference type="InterPro" id="IPR055140">
    <property type="entry name" value="Thiolase_C_2"/>
</dbReference>
<dbReference type="CDD" id="cd00829">
    <property type="entry name" value="SCP-x_thiolase"/>
    <property type="match status" value="1"/>
</dbReference>
<sequence>MGLRSNVEVAIAGVGETAVGNLPGIHSTGLYIQAAKRAIEDSGIDKNEIDGLLTTASVVDDNVRHHMVIAEHLGLFCKTLCDTLRTGGAAFGYALQLAQWAVQSGRCRAVLVVAADNLLSGPGLGQGVAAYTELGAHSLEFEVPFGAHIPAFYALVAQRHMHEYGTTPEQLAAIAVACRKHASLNPAAQKRQPITIDDVLNSRMISSPLHMLDCSLISDGGGAFIVTTLERARELRRRPIRLLGAGQAQSYYHMGHLAGAIGHPLDRRGEFNLTNTVQKVAARDAFGEAGVTTDDIDVAEIYDSFTITALMQFEDLGFCKKGEGGSFVEGGRIELGGALPVNTHGGLLSFAHPGMPGGIFHLIEGVRQLRHECGPRQVPDAKIALVTNVSAVASNHSVCILGRD</sequence>
<dbReference type="SUPFAM" id="SSF53901">
    <property type="entry name" value="Thiolase-like"/>
    <property type="match status" value="2"/>
</dbReference>
<gene>
    <name evidence="2" type="ORF">OO17_26665</name>
</gene>
<protein>
    <recommendedName>
        <fullName evidence="1">Thiolase C-terminal domain-containing protein</fullName>
    </recommendedName>
</protein>
<evidence type="ECO:0000259" key="1">
    <source>
        <dbReference type="Pfam" id="PF22691"/>
    </source>
</evidence>
<dbReference type="PANTHER" id="PTHR42870">
    <property type="entry name" value="ACETYL-COA C-ACETYLTRANSFERASE"/>
    <property type="match status" value="1"/>
</dbReference>
<reference evidence="2 3" key="1">
    <citation type="submission" date="2014-11" db="EMBL/GenBank/DDBJ databases">
        <title>Genomics and ecophysiology of heterotrophic nitrogen fixing bacteria isolated from estuarine surface water.</title>
        <authorList>
            <person name="Bentzon-Tilia M."/>
            <person name="Severin I."/>
            <person name="Hansen L.H."/>
            <person name="Riemann L."/>
        </authorList>
    </citation>
    <scope>NUCLEOTIDE SEQUENCE [LARGE SCALE GENOMIC DNA]</scope>
    <source>
        <strain evidence="2 3">BAL398</strain>
    </source>
</reference>
<dbReference type="RefSeq" id="WP_044417646.1">
    <property type="nucleotide sequence ID" value="NZ_JXXE01000667.1"/>
</dbReference>
<dbReference type="EMBL" id="JXXE01000667">
    <property type="protein sequence ID" value="KIZ34580.1"/>
    <property type="molecule type" value="Genomic_DNA"/>
</dbReference>